<protein>
    <submittedName>
        <fullName evidence="2">Uncharacterized protein</fullName>
    </submittedName>
</protein>
<feature type="transmembrane region" description="Helical" evidence="1">
    <location>
        <begin position="15"/>
        <end position="33"/>
    </location>
</feature>
<keyword evidence="1" id="KW-0812">Transmembrane</keyword>
<name>A0A2T2PBT3_CORCC</name>
<organism evidence="2 3">
    <name type="scientific">Corynespora cassiicola Philippines</name>
    <dbReference type="NCBI Taxonomy" id="1448308"/>
    <lineage>
        <taxon>Eukaryota</taxon>
        <taxon>Fungi</taxon>
        <taxon>Dikarya</taxon>
        <taxon>Ascomycota</taxon>
        <taxon>Pezizomycotina</taxon>
        <taxon>Dothideomycetes</taxon>
        <taxon>Pleosporomycetidae</taxon>
        <taxon>Pleosporales</taxon>
        <taxon>Corynesporascaceae</taxon>
        <taxon>Corynespora</taxon>
    </lineage>
</organism>
<keyword evidence="1" id="KW-1133">Transmembrane helix</keyword>
<reference evidence="2 3" key="1">
    <citation type="journal article" date="2018" name="Front. Microbiol.">
        <title>Genome-Wide Analysis of Corynespora cassiicola Leaf Fall Disease Putative Effectors.</title>
        <authorList>
            <person name="Lopez D."/>
            <person name="Ribeiro S."/>
            <person name="Label P."/>
            <person name="Fumanal B."/>
            <person name="Venisse J.S."/>
            <person name="Kohler A."/>
            <person name="de Oliveira R.R."/>
            <person name="Labutti K."/>
            <person name="Lipzen A."/>
            <person name="Lail K."/>
            <person name="Bauer D."/>
            <person name="Ohm R.A."/>
            <person name="Barry K.W."/>
            <person name="Spatafora J."/>
            <person name="Grigoriev I.V."/>
            <person name="Martin F.M."/>
            <person name="Pujade-Renaud V."/>
        </authorList>
    </citation>
    <scope>NUCLEOTIDE SEQUENCE [LARGE SCALE GENOMIC DNA]</scope>
    <source>
        <strain evidence="2 3">Philippines</strain>
    </source>
</reference>
<accession>A0A2T2PBT3</accession>
<sequence length="142" mass="16153">MHSLMAASLPPLSDVLLTDFWIASSLLISISLFPRTESRISRSEDIMLSCKIELRCFSSSSVVFVLLRSSERVLLATSETLSFSKQSSNASIVARRFLRMLSIANWYSSMTDRFWRLLSTILAFKTSWISWLRVRVSAFSLS</sequence>
<evidence type="ECO:0000313" key="3">
    <source>
        <dbReference type="Proteomes" id="UP000240883"/>
    </source>
</evidence>
<dbReference type="EMBL" id="KZ678128">
    <property type="protein sequence ID" value="PSN75105.1"/>
    <property type="molecule type" value="Genomic_DNA"/>
</dbReference>
<dbReference type="Proteomes" id="UP000240883">
    <property type="component" value="Unassembled WGS sequence"/>
</dbReference>
<gene>
    <name evidence="2" type="ORF">BS50DRAFT_32846</name>
</gene>
<keyword evidence="1" id="KW-0472">Membrane</keyword>
<dbReference type="AlphaFoldDB" id="A0A2T2PBT3"/>
<keyword evidence="3" id="KW-1185">Reference proteome</keyword>
<proteinExistence type="predicted"/>
<evidence type="ECO:0000256" key="1">
    <source>
        <dbReference type="SAM" id="Phobius"/>
    </source>
</evidence>
<evidence type="ECO:0000313" key="2">
    <source>
        <dbReference type="EMBL" id="PSN75105.1"/>
    </source>
</evidence>